<dbReference type="AlphaFoldDB" id="A0A518G6B8"/>
<protein>
    <submittedName>
        <fullName evidence="1">Uncharacterized protein</fullName>
    </submittedName>
</protein>
<accession>A0A518G6B8</accession>
<name>A0A518G6B8_9BACT</name>
<evidence type="ECO:0000313" key="2">
    <source>
        <dbReference type="Proteomes" id="UP000318017"/>
    </source>
</evidence>
<evidence type="ECO:0000313" key="1">
    <source>
        <dbReference type="EMBL" id="QDV24131.1"/>
    </source>
</evidence>
<sequence>MKALLIGNDSLQLAFIENENRKVFWTHLGASSIQINLRLTPQVLPNQFATVTDCQFQRVAAAALGGGPKIGFLSNMGVRKRAVLKGKVEREVSLVRAICFYRKLLGCATQAFGR</sequence>
<reference evidence="1 2" key="1">
    <citation type="submission" date="2019-02" db="EMBL/GenBank/DDBJ databases">
        <title>Deep-cultivation of Planctomycetes and their phenomic and genomic characterization uncovers novel biology.</title>
        <authorList>
            <person name="Wiegand S."/>
            <person name="Jogler M."/>
            <person name="Boedeker C."/>
            <person name="Pinto D."/>
            <person name="Vollmers J."/>
            <person name="Rivas-Marin E."/>
            <person name="Kohn T."/>
            <person name="Peeters S.H."/>
            <person name="Heuer A."/>
            <person name="Rast P."/>
            <person name="Oberbeckmann S."/>
            <person name="Bunk B."/>
            <person name="Jeske O."/>
            <person name="Meyerdierks A."/>
            <person name="Storesund J.E."/>
            <person name="Kallscheuer N."/>
            <person name="Luecker S."/>
            <person name="Lage O.M."/>
            <person name="Pohl T."/>
            <person name="Merkel B.J."/>
            <person name="Hornburger P."/>
            <person name="Mueller R.-W."/>
            <person name="Bruemmer F."/>
            <person name="Labrenz M."/>
            <person name="Spormann A.M."/>
            <person name="Op den Camp H."/>
            <person name="Overmann J."/>
            <person name="Amann R."/>
            <person name="Jetten M.S.M."/>
            <person name="Mascher T."/>
            <person name="Medema M.H."/>
            <person name="Devos D.P."/>
            <person name="Kaster A.-K."/>
            <person name="Ovreas L."/>
            <person name="Rohde M."/>
            <person name="Galperin M.Y."/>
            <person name="Jogler C."/>
        </authorList>
    </citation>
    <scope>NUCLEOTIDE SEQUENCE [LARGE SCALE GENOMIC DNA]</scope>
    <source>
        <strain evidence="1 2">Q31a</strain>
    </source>
</reference>
<dbReference type="EMBL" id="CP036298">
    <property type="protein sequence ID" value="QDV24131.1"/>
    <property type="molecule type" value="Genomic_DNA"/>
</dbReference>
<dbReference type="KEGG" id="ahel:Q31a_24440"/>
<gene>
    <name evidence="1" type="ORF">Q31a_24440</name>
</gene>
<dbReference type="Proteomes" id="UP000318017">
    <property type="component" value="Chromosome"/>
</dbReference>
<keyword evidence="2" id="KW-1185">Reference proteome</keyword>
<organism evidence="1 2">
    <name type="scientific">Aureliella helgolandensis</name>
    <dbReference type="NCBI Taxonomy" id="2527968"/>
    <lineage>
        <taxon>Bacteria</taxon>
        <taxon>Pseudomonadati</taxon>
        <taxon>Planctomycetota</taxon>
        <taxon>Planctomycetia</taxon>
        <taxon>Pirellulales</taxon>
        <taxon>Pirellulaceae</taxon>
        <taxon>Aureliella</taxon>
    </lineage>
</organism>
<proteinExistence type="predicted"/>